<organism evidence="1 2">
    <name type="scientific">Pyropia yezoensis</name>
    <name type="common">Susabi-nori</name>
    <name type="synonym">Porphyra yezoensis</name>
    <dbReference type="NCBI Taxonomy" id="2788"/>
    <lineage>
        <taxon>Eukaryota</taxon>
        <taxon>Rhodophyta</taxon>
        <taxon>Bangiophyceae</taxon>
        <taxon>Bangiales</taxon>
        <taxon>Bangiaceae</taxon>
        <taxon>Pyropia</taxon>
    </lineage>
</organism>
<sequence>MLLNAAVTPPADRERLWRSLVTTHPDTPVAGVTFRDVLPILRDPAGLASVVAALADATAAAATAAGTPPADLLAGIEARGFPLATAAAAATGAGFLAIRKAGKTPGAVVSAAFASEYGEGVLEVAAGALVGVAVLAELIGLGGRERLRTETGLEVVALMTYDA</sequence>
<gene>
    <name evidence="1" type="ORF">I4F81_004441</name>
</gene>
<comment type="caution">
    <text evidence="1">The sequence shown here is derived from an EMBL/GenBank/DDBJ whole genome shotgun (WGS) entry which is preliminary data.</text>
</comment>
<accession>A0ACC3BVD5</accession>
<reference evidence="1" key="1">
    <citation type="submission" date="2019-11" db="EMBL/GenBank/DDBJ databases">
        <title>Nori genome reveals adaptations in red seaweeds to the harsh intertidal environment.</title>
        <authorList>
            <person name="Wang D."/>
            <person name="Mao Y."/>
        </authorList>
    </citation>
    <scope>NUCLEOTIDE SEQUENCE</scope>
    <source>
        <tissue evidence="1">Gametophyte</tissue>
    </source>
</reference>
<dbReference type="EMBL" id="CM020618">
    <property type="protein sequence ID" value="KAK1861862.1"/>
    <property type="molecule type" value="Genomic_DNA"/>
</dbReference>
<protein>
    <submittedName>
        <fullName evidence="1">Uncharacterized protein</fullName>
    </submittedName>
</protein>
<dbReference type="Proteomes" id="UP000798662">
    <property type="component" value="Chromosome 1"/>
</dbReference>
<evidence type="ECO:0000313" key="2">
    <source>
        <dbReference type="Proteomes" id="UP000798662"/>
    </source>
</evidence>
<evidence type="ECO:0000313" key="1">
    <source>
        <dbReference type="EMBL" id="KAK1861862.1"/>
    </source>
</evidence>
<name>A0ACC3BVD5_PYRYE</name>
<keyword evidence="2" id="KW-1185">Reference proteome</keyword>
<proteinExistence type="predicted"/>